<keyword evidence="3" id="KW-1185">Reference proteome</keyword>
<protein>
    <submittedName>
        <fullName evidence="2">Uncharacterized protein</fullName>
    </submittedName>
</protein>
<organism evidence="2 3">
    <name type="scientific">Punica granatum</name>
    <name type="common">Pomegranate</name>
    <dbReference type="NCBI Taxonomy" id="22663"/>
    <lineage>
        <taxon>Eukaryota</taxon>
        <taxon>Viridiplantae</taxon>
        <taxon>Streptophyta</taxon>
        <taxon>Embryophyta</taxon>
        <taxon>Tracheophyta</taxon>
        <taxon>Spermatophyta</taxon>
        <taxon>Magnoliopsida</taxon>
        <taxon>eudicotyledons</taxon>
        <taxon>Gunneridae</taxon>
        <taxon>Pentapetalae</taxon>
        <taxon>rosids</taxon>
        <taxon>malvids</taxon>
        <taxon>Myrtales</taxon>
        <taxon>Lythraceae</taxon>
        <taxon>Punica</taxon>
    </lineage>
</organism>
<dbReference type="Proteomes" id="UP000233551">
    <property type="component" value="Unassembled WGS sequence"/>
</dbReference>
<evidence type="ECO:0000313" key="3">
    <source>
        <dbReference type="Proteomes" id="UP000233551"/>
    </source>
</evidence>
<dbReference type="EMBL" id="PGOL01001803">
    <property type="protein sequence ID" value="PKI54212.1"/>
    <property type="molecule type" value="Genomic_DNA"/>
</dbReference>
<accession>A0A2I0JDA0</accession>
<feature type="region of interest" description="Disordered" evidence="1">
    <location>
        <begin position="1"/>
        <end position="29"/>
    </location>
</feature>
<proteinExistence type="predicted"/>
<evidence type="ECO:0000256" key="1">
    <source>
        <dbReference type="SAM" id="MobiDB-lite"/>
    </source>
</evidence>
<gene>
    <name evidence="2" type="ORF">CRG98_025392</name>
</gene>
<reference evidence="2 3" key="1">
    <citation type="submission" date="2017-11" db="EMBL/GenBank/DDBJ databases">
        <title>De-novo sequencing of pomegranate (Punica granatum L.) genome.</title>
        <authorList>
            <person name="Akparov Z."/>
            <person name="Amiraslanov A."/>
            <person name="Hajiyeva S."/>
            <person name="Abbasov M."/>
            <person name="Kaur K."/>
            <person name="Hamwieh A."/>
            <person name="Solovyev V."/>
            <person name="Salamov A."/>
            <person name="Braich B."/>
            <person name="Kosarev P."/>
            <person name="Mahmoud A."/>
            <person name="Hajiyev E."/>
            <person name="Babayeva S."/>
            <person name="Izzatullayeva V."/>
            <person name="Mammadov A."/>
            <person name="Mammadov A."/>
            <person name="Sharifova S."/>
            <person name="Ojaghi J."/>
            <person name="Eynullazada K."/>
            <person name="Bayramov B."/>
            <person name="Abdulazimova A."/>
            <person name="Shahmuradov I."/>
        </authorList>
    </citation>
    <scope>NUCLEOTIDE SEQUENCE [LARGE SCALE GENOMIC DNA]</scope>
    <source>
        <strain evidence="3">cv. AG2017</strain>
        <tissue evidence="2">Leaf</tissue>
    </source>
</reference>
<comment type="caution">
    <text evidence="2">The sequence shown here is derived from an EMBL/GenBank/DDBJ whole genome shotgun (WGS) entry which is preliminary data.</text>
</comment>
<evidence type="ECO:0000313" key="2">
    <source>
        <dbReference type="EMBL" id="PKI54212.1"/>
    </source>
</evidence>
<name>A0A2I0JDA0_PUNGR</name>
<dbReference type="AlphaFoldDB" id="A0A2I0JDA0"/>
<sequence length="104" mass="11418">MGAECEHTRITRSSQEEPEAGSSRTRILAPGMSRGTLAVSDAWQRILNEVSVGLVVLEAAAGAKEVEGAGPVGGGGFWGRRREKLEIEERRERRERGWERANTN</sequence>